<accession>A0AAN9ABX9</accession>
<dbReference type="AlphaFoldDB" id="A0AAN9ABX9"/>
<keyword evidence="1" id="KW-1133">Transmembrane helix</keyword>
<dbReference type="InterPro" id="IPR035915">
    <property type="entry name" value="Plakin_repeat_sf"/>
</dbReference>
<sequence>MTSSGASLPGSGALNETFIANTRTLELPPEGWYLKEAIEKKLYDPVMGLFTIPGTDRLVSFEECVKIGIIDPKSAEVVDPKSGKYPVAETNFDRRLTVKEAISKKFVILKDPSESQEFISGRVIQITSIEGQPDKVQLSDGAELDSSSQFRDIRTNEPVVDPTLVELKPGVTFDPRKGKVKLHDGSVIDIVTAVREGRVPPTDVKVKDPYSGRDLNLNEAIRKGVIDKESGEYKDKTGRKLSLTDAAKYGILGVAAVIGAPVLAGVAAAQVIKKGIQKVKKIDPKTGSEIIIEESVELITDSSPEGEIHELVVGQHSRTTIKSTTVVETAVILQDPVTGKEITPEEAVSQGLISSEE</sequence>
<feature type="transmembrane region" description="Helical" evidence="1">
    <location>
        <begin position="249"/>
        <end position="272"/>
    </location>
</feature>
<reference evidence="2 3" key="1">
    <citation type="submission" date="2023-11" db="EMBL/GenBank/DDBJ databases">
        <title>Halocaridina rubra genome assembly.</title>
        <authorList>
            <person name="Smith C."/>
        </authorList>
    </citation>
    <scope>NUCLEOTIDE SEQUENCE [LARGE SCALE GENOMIC DNA]</scope>
    <source>
        <strain evidence="2">EP-1</strain>
        <tissue evidence="2">Whole</tissue>
    </source>
</reference>
<evidence type="ECO:0000256" key="1">
    <source>
        <dbReference type="SAM" id="Phobius"/>
    </source>
</evidence>
<keyword evidence="1" id="KW-0472">Membrane</keyword>
<keyword evidence="3" id="KW-1185">Reference proteome</keyword>
<comment type="caution">
    <text evidence="2">The sequence shown here is derived from an EMBL/GenBank/DDBJ whole genome shotgun (WGS) entry which is preliminary data.</text>
</comment>
<evidence type="ECO:0000313" key="2">
    <source>
        <dbReference type="EMBL" id="KAK7079915.1"/>
    </source>
</evidence>
<dbReference type="Proteomes" id="UP001381693">
    <property type="component" value="Unassembled WGS sequence"/>
</dbReference>
<proteinExistence type="predicted"/>
<name>A0AAN9ABX9_HALRR</name>
<dbReference type="EMBL" id="JAXCGZ010006271">
    <property type="protein sequence ID" value="KAK7079915.1"/>
    <property type="molecule type" value="Genomic_DNA"/>
</dbReference>
<gene>
    <name evidence="2" type="ORF">SK128_017941</name>
</gene>
<keyword evidence="1" id="KW-0812">Transmembrane</keyword>
<dbReference type="SUPFAM" id="SSF75399">
    <property type="entry name" value="Plakin repeat"/>
    <property type="match status" value="2"/>
</dbReference>
<evidence type="ECO:0000313" key="3">
    <source>
        <dbReference type="Proteomes" id="UP001381693"/>
    </source>
</evidence>
<protein>
    <submittedName>
        <fullName evidence="2">Uncharacterized protein</fullName>
    </submittedName>
</protein>
<organism evidence="2 3">
    <name type="scientific">Halocaridina rubra</name>
    <name type="common">Hawaiian red shrimp</name>
    <dbReference type="NCBI Taxonomy" id="373956"/>
    <lineage>
        <taxon>Eukaryota</taxon>
        <taxon>Metazoa</taxon>
        <taxon>Ecdysozoa</taxon>
        <taxon>Arthropoda</taxon>
        <taxon>Crustacea</taxon>
        <taxon>Multicrustacea</taxon>
        <taxon>Malacostraca</taxon>
        <taxon>Eumalacostraca</taxon>
        <taxon>Eucarida</taxon>
        <taxon>Decapoda</taxon>
        <taxon>Pleocyemata</taxon>
        <taxon>Caridea</taxon>
        <taxon>Atyoidea</taxon>
        <taxon>Atyidae</taxon>
        <taxon>Halocaridina</taxon>
    </lineage>
</organism>
<dbReference type="Gene3D" id="3.90.1290.10">
    <property type="entry name" value="Plakin repeat"/>
    <property type="match status" value="1"/>
</dbReference>